<sequence>MSAVASGLDTTRSHLVGIRDASMPRAYGLLLLLLLLPARTTSIERALVSLSIRVLSWLDSPHGRGSAPLADFSSSQLNSCDGIDWLRV</sequence>
<evidence type="ECO:0000313" key="1">
    <source>
        <dbReference type="EMBL" id="PYH36038.1"/>
    </source>
</evidence>
<dbReference type="AlphaFoldDB" id="A0A318Z734"/>
<evidence type="ECO:0000313" key="2">
    <source>
        <dbReference type="Proteomes" id="UP000247647"/>
    </source>
</evidence>
<dbReference type="EMBL" id="KZ821454">
    <property type="protein sequence ID" value="PYH36038.1"/>
    <property type="molecule type" value="Genomic_DNA"/>
</dbReference>
<organism evidence="1 2">
    <name type="scientific">Aspergillus neoniger (strain CBS 115656)</name>
    <dbReference type="NCBI Taxonomy" id="1448310"/>
    <lineage>
        <taxon>Eukaryota</taxon>
        <taxon>Fungi</taxon>
        <taxon>Dikarya</taxon>
        <taxon>Ascomycota</taxon>
        <taxon>Pezizomycotina</taxon>
        <taxon>Eurotiomycetes</taxon>
        <taxon>Eurotiomycetidae</taxon>
        <taxon>Eurotiales</taxon>
        <taxon>Aspergillaceae</taxon>
        <taxon>Aspergillus</taxon>
        <taxon>Aspergillus subgen. Circumdati</taxon>
    </lineage>
</organism>
<keyword evidence="2" id="KW-1185">Reference proteome</keyword>
<gene>
    <name evidence="1" type="ORF">BO87DRAFT_15984</name>
</gene>
<accession>A0A318Z734</accession>
<dbReference type="GeneID" id="37120691"/>
<dbReference type="RefSeq" id="XP_025481516.1">
    <property type="nucleotide sequence ID" value="XM_025618235.1"/>
</dbReference>
<dbReference type="Proteomes" id="UP000247647">
    <property type="component" value="Unassembled WGS sequence"/>
</dbReference>
<reference evidence="1" key="1">
    <citation type="submission" date="2016-12" db="EMBL/GenBank/DDBJ databases">
        <title>The genomes of Aspergillus section Nigri reveals drivers in fungal speciation.</title>
        <authorList>
            <consortium name="DOE Joint Genome Institute"/>
            <person name="Vesth T.C."/>
            <person name="Nybo J."/>
            <person name="Theobald S."/>
            <person name="Brandl J."/>
            <person name="Frisvad J.C."/>
            <person name="Nielsen K.F."/>
            <person name="Lyhne E.K."/>
            <person name="Kogle M.E."/>
            <person name="Kuo A."/>
            <person name="Riley R."/>
            <person name="Clum A."/>
            <person name="Nolan M."/>
            <person name="Lipzen A."/>
            <person name="Salamov A."/>
            <person name="Henrissat B."/>
            <person name="Wiebenga A."/>
            <person name="De Vries R.P."/>
            <person name="Grigoriev I.V."/>
            <person name="Mortensen U.H."/>
            <person name="Andersen M.R."/>
            <person name="Baker S.E."/>
        </authorList>
    </citation>
    <scope>NUCLEOTIDE SEQUENCE [LARGE SCALE GENOMIC DNA]</scope>
    <source>
        <strain evidence="1">CBS 115656</strain>
    </source>
</reference>
<proteinExistence type="predicted"/>
<name>A0A318Z734_ASPNB</name>
<protein>
    <submittedName>
        <fullName evidence="1">Uncharacterized protein</fullName>
    </submittedName>
</protein>